<reference evidence="1 2" key="1">
    <citation type="submission" date="2017-10" db="EMBL/GenBank/DDBJ databases">
        <title>Development of genomic resources for the powdery mildew, Erysiphe pulchra.</title>
        <authorList>
            <person name="Wadl P.A."/>
            <person name="Mack B.M."/>
            <person name="Moore G."/>
            <person name="Beltz S.B."/>
        </authorList>
    </citation>
    <scope>NUCLEOTIDE SEQUENCE [LARGE SCALE GENOMIC DNA]</scope>
    <source>
        <strain evidence="1">Cflorida</strain>
    </source>
</reference>
<comment type="caution">
    <text evidence="1">The sequence shown here is derived from an EMBL/GenBank/DDBJ whole genome shotgun (WGS) entry which is preliminary data.</text>
</comment>
<dbReference type="AlphaFoldDB" id="A0A2S4PTP2"/>
<evidence type="ECO:0000313" key="2">
    <source>
        <dbReference type="Proteomes" id="UP000237438"/>
    </source>
</evidence>
<sequence>MRQTQYHQALTTNPIKFSFSCFDAGDYRPTSYPSLTITGSHDTSNSSDQSFNKSLRLSPTKLQAKRKKQICGTDFLIGSSGKRENEGISNVNLPYRIPTLNSEIKSSTYKSADKILSERQNVLGEPASKKKKILDMPDWIGIGMNKPSPMNCASSAGNNYNDCGLLYDIGQYATNDHFIALSSKKNVDQKVVNNRLIKNSTPISNCNEFLTSIDSNLMQERNIQNPIASLENLPKTSSDYALVENNNSQWRHLSIHGQPRDHQFVVNKVEPSFLEKSQTKNSSSRLSFNSSLIRNENKYSTSNIDGVFTTETFLNKKIRQAIPYKASTRPDVFFASSTACLKHPIPLSSKISCLLKAKSTNEVDKDNKVAGLDLSSTQINFLDKKLTPLSSDLNQKIYDHQKSLNSKNTSIQYFSQNKDSHRSNFKMQLEGYDQEPKMKNEEVSSVFQPKSNLVSSSSIAIPEIEYTPTSELKPTYNKLTKNFRLKEMQTHQQSNRFSSTCQEGFKTNRKDLDEVWKDFVFGAYLYEPTQI</sequence>
<dbReference type="Proteomes" id="UP000237438">
    <property type="component" value="Unassembled WGS sequence"/>
</dbReference>
<proteinExistence type="predicted"/>
<gene>
    <name evidence="1" type="ORF">EPUL_002283</name>
</gene>
<dbReference type="OrthoDB" id="5426563at2759"/>
<dbReference type="EMBL" id="PEDP01000620">
    <property type="protein sequence ID" value="POS85392.1"/>
    <property type="molecule type" value="Genomic_DNA"/>
</dbReference>
<evidence type="ECO:0000313" key="1">
    <source>
        <dbReference type="EMBL" id="POS85392.1"/>
    </source>
</evidence>
<protein>
    <submittedName>
        <fullName evidence="1">Uncharacterized protein</fullName>
    </submittedName>
</protein>
<name>A0A2S4PTP2_9PEZI</name>
<organism evidence="1 2">
    <name type="scientific">Erysiphe pulchra</name>
    <dbReference type="NCBI Taxonomy" id="225359"/>
    <lineage>
        <taxon>Eukaryota</taxon>
        <taxon>Fungi</taxon>
        <taxon>Dikarya</taxon>
        <taxon>Ascomycota</taxon>
        <taxon>Pezizomycotina</taxon>
        <taxon>Leotiomycetes</taxon>
        <taxon>Erysiphales</taxon>
        <taxon>Erysiphaceae</taxon>
        <taxon>Erysiphe</taxon>
    </lineage>
</organism>
<accession>A0A2S4PTP2</accession>
<keyword evidence="2" id="KW-1185">Reference proteome</keyword>